<keyword evidence="5" id="KW-1185">Reference proteome</keyword>
<sequence>MERGGVTRKKRLGVIGTFVWDVIHGRDVRTAPVQEWGGITYALGALDAALPDDWEIVPLMKVGYDLLDRAQEFVRSLQHAAPDAALVEVPYPNNRVELFYYSSERRSEILHGGVPGWTWLGLKPMLDDIDALYVNFIAGFEMDIETAQLLRQHFKGVMYCDLHSLLLTVQPGGLRTPQPLPNASAWFRCFDVLQVNEDEMALLAPDPMALAASALGNGVRCLIVTLAKRGAVYFAQPDFDGLTSLAGRAPGEPVVPAFGPVRTALVPSERTVTLGDPTGCGDVWGATCFSALLAGANLTDAIVAAHRAAARNVEHRGASGLAAFLRGEIHTA</sequence>
<accession>W0RKL0</accession>
<feature type="domain" description="Carbohydrate kinase PfkB" evidence="3">
    <location>
        <begin position="176"/>
        <end position="319"/>
    </location>
</feature>
<keyword evidence="2" id="KW-0418">Kinase</keyword>
<dbReference type="InterPro" id="IPR029056">
    <property type="entry name" value="Ribokinase-like"/>
</dbReference>
<keyword evidence="1" id="KW-0808">Transferase</keyword>
<dbReference type="Gene3D" id="3.40.1190.20">
    <property type="match status" value="1"/>
</dbReference>
<dbReference type="PANTHER" id="PTHR10584">
    <property type="entry name" value="SUGAR KINASE"/>
    <property type="match status" value="1"/>
</dbReference>
<evidence type="ECO:0000259" key="3">
    <source>
        <dbReference type="Pfam" id="PF00294"/>
    </source>
</evidence>
<evidence type="ECO:0000313" key="5">
    <source>
        <dbReference type="Proteomes" id="UP000019151"/>
    </source>
</evidence>
<dbReference type="GO" id="GO:0016301">
    <property type="term" value="F:kinase activity"/>
    <property type="evidence" value="ECO:0007669"/>
    <property type="project" value="UniProtKB-KW"/>
</dbReference>
<dbReference type="eggNOG" id="COG0524">
    <property type="taxonomic scope" value="Bacteria"/>
</dbReference>
<dbReference type="InParanoid" id="W0RKL0"/>
<evidence type="ECO:0000313" key="4">
    <source>
        <dbReference type="EMBL" id="AHG91291.1"/>
    </source>
</evidence>
<dbReference type="PANTHER" id="PTHR10584:SF166">
    <property type="entry name" value="RIBOKINASE"/>
    <property type="match status" value="1"/>
</dbReference>
<evidence type="ECO:0000256" key="2">
    <source>
        <dbReference type="ARBA" id="ARBA00022777"/>
    </source>
</evidence>
<dbReference type="HOGENOM" id="CLU_836148_0_0_0"/>
<name>W0RKL0_9BACT</name>
<dbReference type="Proteomes" id="UP000019151">
    <property type="component" value="Chromosome"/>
</dbReference>
<evidence type="ECO:0000256" key="1">
    <source>
        <dbReference type="ARBA" id="ARBA00022679"/>
    </source>
</evidence>
<dbReference type="SUPFAM" id="SSF53613">
    <property type="entry name" value="Ribokinase-like"/>
    <property type="match status" value="1"/>
</dbReference>
<gene>
    <name evidence="4" type="ORF">J421_3754</name>
</gene>
<dbReference type="STRING" id="861299.J421_3754"/>
<dbReference type="AlphaFoldDB" id="W0RKL0"/>
<dbReference type="InterPro" id="IPR011611">
    <property type="entry name" value="PfkB_dom"/>
</dbReference>
<dbReference type="EMBL" id="CP007128">
    <property type="protein sequence ID" value="AHG91291.1"/>
    <property type="molecule type" value="Genomic_DNA"/>
</dbReference>
<organism evidence="4 5">
    <name type="scientific">Gemmatirosa kalamazoonensis</name>
    <dbReference type="NCBI Taxonomy" id="861299"/>
    <lineage>
        <taxon>Bacteria</taxon>
        <taxon>Pseudomonadati</taxon>
        <taxon>Gemmatimonadota</taxon>
        <taxon>Gemmatimonadia</taxon>
        <taxon>Gemmatimonadales</taxon>
        <taxon>Gemmatimonadaceae</taxon>
        <taxon>Gemmatirosa</taxon>
    </lineage>
</organism>
<reference evidence="4 5" key="1">
    <citation type="journal article" date="2014" name="Genome Announc.">
        <title>Genome Sequence and Methylome of Soil Bacterium Gemmatirosa kalamazoonensis KBS708T, a Member of the Rarely Cultivated Gemmatimonadetes Phylum.</title>
        <authorList>
            <person name="Debruyn J.M."/>
            <person name="Radosevich M."/>
            <person name="Wommack K.E."/>
            <person name="Polson S.W."/>
            <person name="Hauser L.J."/>
            <person name="Fawaz M.N."/>
            <person name="Korlach J."/>
            <person name="Tsai Y.C."/>
        </authorList>
    </citation>
    <scope>NUCLEOTIDE SEQUENCE [LARGE SCALE GENOMIC DNA]</scope>
    <source>
        <strain evidence="4 5">KBS708</strain>
    </source>
</reference>
<protein>
    <submittedName>
        <fullName evidence="4">PfkB domain protein</fullName>
    </submittedName>
</protein>
<dbReference type="KEGG" id="gba:J421_3754"/>
<dbReference type="Pfam" id="PF00294">
    <property type="entry name" value="PfkB"/>
    <property type="match status" value="1"/>
</dbReference>
<proteinExistence type="predicted"/>